<keyword evidence="3" id="KW-1185">Reference proteome</keyword>
<evidence type="ECO:0000256" key="1">
    <source>
        <dbReference type="SAM" id="MobiDB-lite"/>
    </source>
</evidence>
<proteinExistence type="predicted"/>
<accession>A0A7W9GZ40</accession>
<feature type="region of interest" description="Disordered" evidence="1">
    <location>
        <begin position="118"/>
        <end position="151"/>
    </location>
</feature>
<dbReference type="Proteomes" id="UP000590647">
    <property type="component" value="Unassembled WGS sequence"/>
</dbReference>
<organism evidence="2 3">
    <name type="scientific">Streptomyces caelestis</name>
    <dbReference type="NCBI Taxonomy" id="36816"/>
    <lineage>
        <taxon>Bacteria</taxon>
        <taxon>Bacillati</taxon>
        <taxon>Actinomycetota</taxon>
        <taxon>Actinomycetes</taxon>
        <taxon>Kitasatosporales</taxon>
        <taxon>Streptomycetaceae</taxon>
        <taxon>Streptomyces</taxon>
    </lineage>
</organism>
<evidence type="ECO:0000313" key="2">
    <source>
        <dbReference type="EMBL" id="MBB5792675.1"/>
    </source>
</evidence>
<dbReference type="EMBL" id="JACHNE010000001">
    <property type="protein sequence ID" value="MBB5792675.1"/>
    <property type="molecule type" value="Genomic_DNA"/>
</dbReference>
<evidence type="ECO:0000313" key="3">
    <source>
        <dbReference type="Proteomes" id="UP000590647"/>
    </source>
</evidence>
<reference evidence="2 3" key="1">
    <citation type="submission" date="2020-08" db="EMBL/GenBank/DDBJ databases">
        <title>Sequencing the genomes of 1000 actinobacteria strains.</title>
        <authorList>
            <person name="Klenk H.-P."/>
        </authorList>
    </citation>
    <scope>NUCLEOTIDE SEQUENCE [LARGE SCALE GENOMIC DNA]</scope>
    <source>
        <strain evidence="2 3">DSM 40084</strain>
    </source>
</reference>
<feature type="region of interest" description="Disordered" evidence="1">
    <location>
        <begin position="1"/>
        <end position="23"/>
    </location>
</feature>
<name>A0A7W9GZ40_9ACTN</name>
<sequence>MGGVPLNCCPESDPPECPGGSNAPAVFDTGRRGCFLGRDGGGPPAAGVAESYEAVGVLPDRDPALAATDCLDAEAAAAGEAREARSVTQGNKIGHRLYLEQLSVEKAELTARLGQFPHLSAGRSRRSQGATRGHPGSLLPGNTPKRVWRASHPPIGYVEVTGYRR</sequence>
<protein>
    <submittedName>
        <fullName evidence="2">Uncharacterized protein</fullName>
    </submittedName>
</protein>
<comment type="caution">
    <text evidence="2">The sequence shown here is derived from an EMBL/GenBank/DDBJ whole genome shotgun (WGS) entry which is preliminary data.</text>
</comment>
<gene>
    <name evidence="2" type="ORF">HDA41_000639</name>
</gene>
<dbReference type="AlphaFoldDB" id="A0A7W9GZ40"/>